<keyword evidence="2" id="KW-1185">Reference proteome</keyword>
<accession>A0A9Q1E6A2</accession>
<proteinExistence type="predicted"/>
<dbReference type="EMBL" id="JAINUF010000024">
    <property type="protein sequence ID" value="KAJ8333024.1"/>
    <property type="molecule type" value="Genomic_DNA"/>
</dbReference>
<gene>
    <name evidence="1" type="ORF">SKAU_G00419200</name>
</gene>
<comment type="caution">
    <text evidence="1">The sequence shown here is derived from an EMBL/GenBank/DDBJ whole genome shotgun (WGS) entry which is preliminary data.</text>
</comment>
<evidence type="ECO:0000313" key="2">
    <source>
        <dbReference type="Proteomes" id="UP001152622"/>
    </source>
</evidence>
<dbReference type="AlphaFoldDB" id="A0A9Q1E6A2"/>
<protein>
    <submittedName>
        <fullName evidence="1">Uncharacterized protein</fullName>
    </submittedName>
</protein>
<reference evidence="1" key="1">
    <citation type="journal article" date="2023" name="Science">
        <title>Genome structures resolve the early diversification of teleost fishes.</title>
        <authorList>
            <person name="Parey E."/>
            <person name="Louis A."/>
            <person name="Montfort J."/>
            <person name="Bouchez O."/>
            <person name="Roques C."/>
            <person name="Iampietro C."/>
            <person name="Lluch J."/>
            <person name="Castinel A."/>
            <person name="Donnadieu C."/>
            <person name="Desvignes T."/>
            <person name="Floi Bucao C."/>
            <person name="Jouanno E."/>
            <person name="Wen M."/>
            <person name="Mejri S."/>
            <person name="Dirks R."/>
            <person name="Jansen H."/>
            <person name="Henkel C."/>
            <person name="Chen W.J."/>
            <person name="Zahm M."/>
            <person name="Cabau C."/>
            <person name="Klopp C."/>
            <person name="Thompson A.W."/>
            <person name="Robinson-Rechavi M."/>
            <person name="Braasch I."/>
            <person name="Lecointre G."/>
            <person name="Bobe J."/>
            <person name="Postlethwait J.H."/>
            <person name="Berthelot C."/>
            <person name="Roest Crollius H."/>
            <person name="Guiguen Y."/>
        </authorList>
    </citation>
    <scope>NUCLEOTIDE SEQUENCE</scope>
    <source>
        <strain evidence="1">WJC10195</strain>
    </source>
</reference>
<name>A0A9Q1E6A2_SYNKA</name>
<dbReference type="Proteomes" id="UP001152622">
    <property type="component" value="Chromosome 24"/>
</dbReference>
<sequence length="290" mass="31201">MAGLKNENVASEASGSVTSHPVTFASRFTLSGAGGWAVHRGRKGSRKVPVKLAVSPRKLIPEHTVGASGRMEQNRKTILPFHWQLCGSEEDTTRQAGVKRTKHAFIIFIVTSFLRGPPSLTVSKVTVCIGGLCTPPSFPPFDPIGPRTQIAACARRLAARHGYDRGDKDENGAEESDMAVGLFRRLVNADCYAVLARQTGSDDMFYCQILEQQQLAGALKWLHGAVLLPTVFEGRRTTCPDVRAWLGAREGLFAGPSGSSDSLGSPLAASGEITDCIEASRSERPKEGRP</sequence>
<evidence type="ECO:0000313" key="1">
    <source>
        <dbReference type="EMBL" id="KAJ8333024.1"/>
    </source>
</evidence>
<organism evidence="1 2">
    <name type="scientific">Synaphobranchus kaupii</name>
    <name type="common">Kaup's arrowtooth eel</name>
    <dbReference type="NCBI Taxonomy" id="118154"/>
    <lineage>
        <taxon>Eukaryota</taxon>
        <taxon>Metazoa</taxon>
        <taxon>Chordata</taxon>
        <taxon>Craniata</taxon>
        <taxon>Vertebrata</taxon>
        <taxon>Euteleostomi</taxon>
        <taxon>Actinopterygii</taxon>
        <taxon>Neopterygii</taxon>
        <taxon>Teleostei</taxon>
        <taxon>Anguilliformes</taxon>
        <taxon>Synaphobranchidae</taxon>
        <taxon>Synaphobranchus</taxon>
    </lineage>
</organism>